<dbReference type="Proteomes" id="UP001152795">
    <property type="component" value="Unassembled WGS sequence"/>
</dbReference>
<reference evidence="1" key="1">
    <citation type="submission" date="2020-04" db="EMBL/GenBank/DDBJ databases">
        <authorList>
            <person name="Alioto T."/>
            <person name="Alioto T."/>
            <person name="Gomez Garrido J."/>
        </authorList>
    </citation>
    <scope>NUCLEOTIDE SEQUENCE</scope>
    <source>
        <strain evidence="1">A484AB</strain>
    </source>
</reference>
<protein>
    <submittedName>
        <fullName evidence="1">Uncharacterized protein</fullName>
    </submittedName>
</protein>
<dbReference type="InterPro" id="IPR043472">
    <property type="entry name" value="Macro_dom-like"/>
</dbReference>
<evidence type="ECO:0000313" key="2">
    <source>
        <dbReference type="Proteomes" id="UP001152795"/>
    </source>
</evidence>
<dbReference type="InterPro" id="IPR002589">
    <property type="entry name" value="Macro_dom"/>
</dbReference>
<dbReference type="PANTHER" id="PTHR11106">
    <property type="entry name" value="GANGLIOSIDE INDUCED DIFFERENTIATION ASSOCIATED PROTEIN 2-RELATED"/>
    <property type="match status" value="1"/>
</dbReference>
<dbReference type="EMBL" id="CACRXK020035338">
    <property type="protein sequence ID" value="CAB4044541.1"/>
    <property type="molecule type" value="Genomic_DNA"/>
</dbReference>
<evidence type="ECO:0000313" key="1">
    <source>
        <dbReference type="EMBL" id="CAB4044541.1"/>
    </source>
</evidence>
<dbReference type="Gene3D" id="3.40.220.10">
    <property type="entry name" value="Leucine Aminopeptidase, subunit E, domain 1"/>
    <property type="match status" value="1"/>
</dbReference>
<dbReference type="GO" id="GO:0005654">
    <property type="term" value="C:nucleoplasm"/>
    <property type="evidence" value="ECO:0007669"/>
    <property type="project" value="TreeGrafter"/>
</dbReference>
<keyword evidence="2" id="KW-1185">Reference proteome</keyword>
<dbReference type="GO" id="GO:0042278">
    <property type="term" value="P:purine nucleoside metabolic process"/>
    <property type="evidence" value="ECO:0007669"/>
    <property type="project" value="TreeGrafter"/>
</dbReference>
<dbReference type="OrthoDB" id="6133115at2759"/>
<comment type="caution">
    <text evidence="1">The sequence shown here is derived from an EMBL/GenBank/DDBJ whole genome shotgun (WGS) entry which is preliminary data.</text>
</comment>
<sequence length="105" mass="11940">MSLEEKRSHYRCDYYVTLDEVQPWPDYVKDSHSFFTRKGLLQKDSEFTTDNDHINRKVSLWFGDITQLEIDAIVNAANKRLLGGGGGRSCSSVASCYTAVEKSQN</sequence>
<name>A0A7D9KEV0_PARCT</name>
<proteinExistence type="predicted"/>
<organism evidence="1 2">
    <name type="scientific">Paramuricea clavata</name>
    <name type="common">Red gorgonian</name>
    <name type="synonym">Violescent sea-whip</name>
    <dbReference type="NCBI Taxonomy" id="317549"/>
    <lineage>
        <taxon>Eukaryota</taxon>
        <taxon>Metazoa</taxon>
        <taxon>Cnidaria</taxon>
        <taxon>Anthozoa</taxon>
        <taxon>Octocorallia</taxon>
        <taxon>Malacalcyonacea</taxon>
        <taxon>Plexauridae</taxon>
        <taxon>Paramuricea</taxon>
    </lineage>
</organism>
<dbReference type="PANTHER" id="PTHR11106:SF27">
    <property type="entry name" value="MACRO DOMAIN-CONTAINING PROTEIN"/>
    <property type="match status" value="1"/>
</dbReference>
<dbReference type="GO" id="GO:0140291">
    <property type="term" value="P:peptidyl-glutamate ADP-deribosylation"/>
    <property type="evidence" value="ECO:0007669"/>
    <property type="project" value="TreeGrafter"/>
</dbReference>
<accession>A0A7D9KEV0</accession>
<dbReference type="SUPFAM" id="SSF52949">
    <property type="entry name" value="Macro domain-like"/>
    <property type="match status" value="1"/>
</dbReference>
<gene>
    <name evidence="1" type="ORF">PACLA_8A061585</name>
</gene>
<dbReference type="PROSITE" id="PS51154">
    <property type="entry name" value="MACRO"/>
    <property type="match status" value="1"/>
</dbReference>
<dbReference type="GO" id="GO:0006974">
    <property type="term" value="P:DNA damage response"/>
    <property type="evidence" value="ECO:0007669"/>
    <property type="project" value="TreeGrafter"/>
</dbReference>
<dbReference type="AlphaFoldDB" id="A0A7D9KEV0"/>
<dbReference type="GO" id="GO:0140293">
    <property type="term" value="F:ADP-ribosylglutamate hydrolase activity"/>
    <property type="evidence" value="ECO:0007669"/>
    <property type="project" value="TreeGrafter"/>
</dbReference>